<name>A0A7Y4A1U2_9VIBR</name>
<accession>A0A7Y4A1U2</accession>
<dbReference type="EMBL" id="VTXC01000070">
    <property type="protein sequence ID" value="NOH73180.1"/>
    <property type="molecule type" value="Genomic_DNA"/>
</dbReference>
<dbReference type="Proteomes" id="UP000565719">
    <property type="component" value="Unassembled WGS sequence"/>
</dbReference>
<comment type="caution">
    <text evidence="1">The sequence shown here is derived from an EMBL/GenBank/DDBJ whole genome shotgun (WGS) entry which is preliminary data.</text>
</comment>
<proteinExistence type="predicted"/>
<evidence type="ECO:0000313" key="2">
    <source>
        <dbReference type="Proteomes" id="UP000565719"/>
    </source>
</evidence>
<dbReference type="AlphaFoldDB" id="A0A7Y4A1U2"/>
<gene>
    <name evidence="1" type="ORF">F0225_17825</name>
</gene>
<dbReference type="RefSeq" id="WP_171362165.1">
    <property type="nucleotide sequence ID" value="NZ_VTXC01000070.1"/>
</dbReference>
<dbReference type="Pfam" id="PF11747">
    <property type="entry name" value="RebB"/>
    <property type="match status" value="1"/>
</dbReference>
<protein>
    <submittedName>
        <fullName evidence="1">Uncharacterized protein</fullName>
    </submittedName>
</protein>
<evidence type="ECO:0000313" key="1">
    <source>
        <dbReference type="EMBL" id="NOH73180.1"/>
    </source>
</evidence>
<sequence length="76" mass="7818">MASQVIAQYAESIAVAPSLSMAVTDVVMANTIGLIMENAANNESHSQSIQNACVNQCCVLMLNATASGIVHGLKAP</sequence>
<organism evidence="1 2">
    <name type="scientific">Vibrio pectenicida</name>
    <dbReference type="NCBI Taxonomy" id="62763"/>
    <lineage>
        <taxon>Bacteria</taxon>
        <taxon>Pseudomonadati</taxon>
        <taxon>Pseudomonadota</taxon>
        <taxon>Gammaproteobacteria</taxon>
        <taxon>Vibrionales</taxon>
        <taxon>Vibrionaceae</taxon>
        <taxon>Vibrio</taxon>
    </lineage>
</organism>
<reference evidence="1 2" key="1">
    <citation type="submission" date="2019-09" db="EMBL/GenBank/DDBJ databases">
        <title>Draft genome sequencing and comparative genomics of hatchery-associated Vibrios.</title>
        <authorList>
            <person name="Kehlet-Delgado H."/>
            <person name="Mueller R.S."/>
        </authorList>
    </citation>
    <scope>NUCLEOTIDE SEQUENCE [LARGE SCALE GENOMIC DNA]</scope>
    <source>
        <strain evidence="1 2">99-46-Y</strain>
    </source>
</reference>
<dbReference type="InterPro" id="IPR021070">
    <property type="entry name" value="Killing_trait_RebB"/>
</dbReference>